<reference evidence="4" key="1">
    <citation type="journal article" date="2021" name="Curr. Microbiol.">
        <title>Complete genome of nocamycin-producing strain Saccharothrix syringae NRRL B-16468 reveals the biosynthetic potential for secondary metabolites.</title>
        <authorList>
            <person name="Mo X."/>
            <person name="Yang S."/>
        </authorList>
    </citation>
    <scope>NUCLEOTIDE SEQUENCE [LARGE SCALE GENOMIC DNA]</scope>
    <source>
        <strain evidence="4">ATCC 51364 / DSM 43886 / JCM 6844 / KCTC 9398 / NBRC 14523 / NRRL B-16468 / INA 2240</strain>
    </source>
</reference>
<feature type="compositionally biased region" description="Polar residues" evidence="1">
    <location>
        <begin position="249"/>
        <end position="258"/>
    </location>
</feature>
<evidence type="ECO:0000313" key="3">
    <source>
        <dbReference type="EMBL" id="QFZ18536.1"/>
    </source>
</evidence>
<dbReference type="InterPro" id="IPR025668">
    <property type="entry name" value="Tnp_DDE_dom"/>
</dbReference>
<dbReference type="KEGG" id="ssyi:EKG83_14630"/>
<dbReference type="EMBL" id="CP034550">
    <property type="protein sequence ID" value="QFZ18536.1"/>
    <property type="molecule type" value="Genomic_DNA"/>
</dbReference>
<feature type="domain" description="Transposase DDE" evidence="2">
    <location>
        <begin position="399"/>
        <end position="522"/>
    </location>
</feature>
<gene>
    <name evidence="3" type="ORF">EKG83_14630</name>
</gene>
<dbReference type="Proteomes" id="UP000325787">
    <property type="component" value="Chromosome"/>
</dbReference>
<proteinExistence type="predicted"/>
<sequence length="550" mass="60538">MTCPNPPWASPSGRVPVGLGHQTQAAHRRPGPGATLRAHAQGPRPPRHRAPSRPPPRSPQGPNGIHTSTAIPVLCGFRGRMAEGDRAGRLLAVMVDRLAAAGLVKARGRQRTDSTHVLAAVRALSRLELVGETLRAALEELAAVDPDWLGGIVAPEWARRYGRPVRYDRLPQGADARQAYALTVGADGMSVLRALADPATPQRLRRGGQVDILRRVWVRQYWYDSTGELRWREPKQTKDRNSRCGVPRRSTSTPSASGSPDPESAQVPWSGMEIVSPYDPEAHFSHKPGKAKWIGYKDHQTETCDDLMPRVIVHVLTTPAPEQDVDALDRVHTALKGQGMLPAEHLVDTGYLTPRGIHRATTVHGVTMVGPVREDSRAGERPGFAKDDFSIDWEAMTATCPQGIVSPPWKPTLADRHPTISVLFRRSACRKCAVRKRCTGNADDRGRHLLLLPRPLQEIQTRARAEQKTPEWKAKYAMRAGCEATVSETVRAHGLRHCRYRGLATTHMQHVLTAAGTNIIRLSQQSTTDRPPRPPEHFQQLCQTLAATAA</sequence>
<evidence type="ECO:0000313" key="4">
    <source>
        <dbReference type="Proteomes" id="UP000325787"/>
    </source>
</evidence>
<protein>
    <submittedName>
        <fullName evidence="3">IS1182 family transposase</fullName>
    </submittedName>
</protein>
<feature type="compositionally biased region" description="Basic and acidic residues" evidence="1">
    <location>
        <begin position="233"/>
        <end position="242"/>
    </location>
</feature>
<feature type="region of interest" description="Disordered" evidence="1">
    <location>
        <begin position="1"/>
        <end position="69"/>
    </location>
</feature>
<dbReference type="PANTHER" id="PTHR33408">
    <property type="entry name" value="TRANSPOSASE"/>
    <property type="match status" value="1"/>
</dbReference>
<dbReference type="Pfam" id="PF13751">
    <property type="entry name" value="DDE_Tnp_1_6"/>
    <property type="match status" value="1"/>
</dbReference>
<evidence type="ECO:0000256" key="1">
    <source>
        <dbReference type="SAM" id="MobiDB-lite"/>
    </source>
</evidence>
<evidence type="ECO:0000259" key="2">
    <source>
        <dbReference type="Pfam" id="PF13751"/>
    </source>
</evidence>
<name>A0A5Q0GWP7_SACSY</name>
<dbReference type="AlphaFoldDB" id="A0A5Q0GWP7"/>
<dbReference type="PANTHER" id="PTHR33408:SF2">
    <property type="entry name" value="TRANSPOSASE DDE DOMAIN-CONTAINING PROTEIN"/>
    <property type="match status" value="1"/>
</dbReference>
<feature type="region of interest" description="Disordered" evidence="1">
    <location>
        <begin position="233"/>
        <end position="267"/>
    </location>
</feature>
<keyword evidence="4" id="KW-1185">Reference proteome</keyword>
<organism evidence="3 4">
    <name type="scientific">Saccharothrix syringae</name>
    <name type="common">Nocardiopsis syringae</name>
    <dbReference type="NCBI Taxonomy" id="103733"/>
    <lineage>
        <taxon>Bacteria</taxon>
        <taxon>Bacillati</taxon>
        <taxon>Actinomycetota</taxon>
        <taxon>Actinomycetes</taxon>
        <taxon>Pseudonocardiales</taxon>
        <taxon>Pseudonocardiaceae</taxon>
        <taxon>Saccharothrix</taxon>
    </lineage>
</organism>
<accession>A0A5Q0GWP7</accession>